<evidence type="ECO:0000256" key="2">
    <source>
        <dbReference type="SAM" id="SignalP"/>
    </source>
</evidence>
<evidence type="ECO:0000313" key="4">
    <source>
        <dbReference type="Proteomes" id="UP001213681"/>
    </source>
</evidence>
<sequence length="600" mass="62704">MRGTFILYLLSAALGASAGLTSSNLQTYVDVLALDSAFNPIKESYWTGYPHHRRTPFAVSPDGKSAYIAYLDSSETDVHIQQLDPTTFKATGTTVTVPGGKEAGGLVAHNDGFALLTNEAMPSGTTNAPPSDTPVPVLYRYTDGKQTWKTWLGGPGVHAADGLSASPDLNGDLVYSESEGLYGAYFVVTDYTGDASGHFGDSIQYVTNAGELDTITGASSSWGCSHNTGIAFEAADQAPFASICAEDQGAIWLNTKGQGMMNDGVKISNENTTNGGSGEPMGGMSGSYSALARFADTTKYIFAWVSRGAIDVTENTWMGDGYTHVNNRTNGRNVAISLFTDKYTKVGAQATSVVGTEDGDSQVNWITQGSNDCSNAHAATFGTSSALVTWEEISNPICDYIAMGCRGQFAGSFFQEVSSDGSKVGDAFSSTDVYVAGDMVTMSDGRICWPYVSMEWDLSQAVGFGTAATYQKVSFACMSTGESTNSTTTASATTTSATSTKNTATAETSAAETTAAETTAADTTAAIVEPTATAKTTTVPAEQAVQTVTTFTTQARQTSKPNTVVATPSSVASAQAIPTGSAQDTLDFIRAVFRFLVGSN</sequence>
<dbReference type="RefSeq" id="XP_056764046.1">
    <property type="nucleotide sequence ID" value="XM_056911220.1"/>
</dbReference>
<reference evidence="3" key="1">
    <citation type="submission" date="2022-12" db="EMBL/GenBank/DDBJ databases">
        <authorList>
            <person name="Petersen C."/>
        </authorList>
    </citation>
    <scope>NUCLEOTIDE SEQUENCE</scope>
    <source>
        <strain evidence="3">IBT 16125</strain>
    </source>
</reference>
<comment type="caution">
    <text evidence="3">The sequence shown here is derived from an EMBL/GenBank/DDBJ whole genome shotgun (WGS) entry which is preliminary data.</text>
</comment>
<evidence type="ECO:0000256" key="1">
    <source>
        <dbReference type="SAM" id="MobiDB-lite"/>
    </source>
</evidence>
<dbReference type="AlphaFoldDB" id="A0AAD6G1H6"/>
<dbReference type="GeneID" id="81601463"/>
<proteinExistence type="predicted"/>
<dbReference type="Proteomes" id="UP001213681">
    <property type="component" value="Unassembled WGS sequence"/>
</dbReference>
<feature type="region of interest" description="Disordered" evidence="1">
    <location>
        <begin position="481"/>
        <end position="524"/>
    </location>
</feature>
<feature type="signal peptide" evidence="2">
    <location>
        <begin position="1"/>
        <end position="18"/>
    </location>
</feature>
<accession>A0AAD6G1H6</accession>
<gene>
    <name evidence="3" type="ORF">N7458_007838</name>
</gene>
<dbReference type="EMBL" id="JAPVEA010000007">
    <property type="protein sequence ID" value="KAJ5443966.1"/>
    <property type="molecule type" value="Genomic_DNA"/>
</dbReference>
<keyword evidence="4" id="KW-1185">Reference proteome</keyword>
<reference evidence="3" key="2">
    <citation type="journal article" date="2023" name="IMA Fungus">
        <title>Comparative genomic study of the Penicillium genus elucidates a diverse pangenome and 15 lateral gene transfer events.</title>
        <authorList>
            <person name="Petersen C."/>
            <person name="Sorensen T."/>
            <person name="Nielsen M.R."/>
            <person name="Sondergaard T.E."/>
            <person name="Sorensen J.L."/>
            <person name="Fitzpatrick D.A."/>
            <person name="Frisvad J.C."/>
            <person name="Nielsen K.L."/>
        </authorList>
    </citation>
    <scope>NUCLEOTIDE SEQUENCE</scope>
    <source>
        <strain evidence="3">IBT 16125</strain>
    </source>
</reference>
<feature type="chain" id="PRO_5042288574" evidence="2">
    <location>
        <begin position="19"/>
        <end position="600"/>
    </location>
</feature>
<evidence type="ECO:0000313" key="3">
    <source>
        <dbReference type="EMBL" id="KAJ5443966.1"/>
    </source>
</evidence>
<keyword evidence="2" id="KW-0732">Signal</keyword>
<name>A0AAD6G1H6_9EURO</name>
<protein>
    <submittedName>
        <fullName evidence="3">Uncharacterized protein</fullName>
    </submittedName>
</protein>
<organism evidence="3 4">
    <name type="scientific">Penicillium daleae</name>
    <dbReference type="NCBI Taxonomy" id="63821"/>
    <lineage>
        <taxon>Eukaryota</taxon>
        <taxon>Fungi</taxon>
        <taxon>Dikarya</taxon>
        <taxon>Ascomycota</taxon>
        <taxon>Pezizomycotina</taxon>
        <taxon>Eurotiomycetes</taxon>
        <taxon>Eurotiomycetidae</taxon>
        <taxon>Eurotiales</taxon>
        <taxon>Aspergillaceae</taxon>
        <taxon>Penicillium</taxon>
    </lineage>
</organism>